<dbReference type="Proteomes" id="UP000239872">
    <property type="component" value="Unassembled WGS sequence"/>
</dbReference>
<comment type="caution">
    <text evidence="1">The sequence shown here is derived from an EMBL/GenBank/DDBJ whole genome shotgun (WGS) entry which is preliminary data.</text>
</comment>
<evidence type="ECO:0000313" key="2">
    <source>
        <dbReference type="Proteomes" id="UP000239872"/>
    </source>
</evidence>
<protein>
    <submittedName>
        <fullName evidence="1">Nucleotidyltransferase</fullName>
    </submittedName>
</protein>
<name>A0A2S7SRZ8_9BACT</name>
<dbReference type="OrthoDB" id="1053324at2"/>
<dbReference type="EMBL" id="PPSL01000006">
    <property type="protein sequence ID" value="PQJ09488.1"/>
    <property type="molecule type" value="Genomic_DNA"/>
</dbReference>
<keyword evidence="2" id="KW-1185">Reference proteome</keyword>
<keyword evidence="1" id="KW-0808">Transferase</keyword>
<gene>
    <name evidence="1" type="ORF">CJD36_019810</name>
</gene>
<dbReference type="GO" id="GO:0016740">
    <property type="term" value="F:transferase activity"/>
    <property type="evidence" value="ECO:0007669"/>
    <property type="project" value="UniProtKB-KW"/>
</dbReference>
<reference evidence="1 2" key="1">
    <citation type="submission" date="2018-01" db="EMBL/GenBank/DDBJ databases">
        <title>A novel member of the phylum Bacteroidetes isolated from glacier ice.</title>
        <authorList>
            <person name="Liu Q."/>
            <person name="Xin Y.-H."/>
        </authorList>
    </citation>
    <scope>NUCLEOTIDE SEQUENCE [LARGE SCALE GENOMIC DNA]</scope>
    <source>
        <strain evidence="1 2">RB1R16</strain>
    </source>
</reference>
<accession>A0A2S7SRZ8</accession>
<dbReference type="RefSeq" id="WP_105040938.1">
    <property type="nucleotide sequence ID" value="NZ_PPSL01000006.1"/>
</dbReference>
<organism evidence="1 2">
    <name type="scientific">Flavipsychrobacter stenotrophus</name>
    <dbReference type="NCBI Taxonomy" id="2077091"/>
    <lineage>
        <taxon>Bacteria</taxon>
        <taxon>Pseudomonadati</taxon>
        <taxon>Bacteroidota</taxon>
        <taxon>Chitinophagia</taxon>
        <taxon>Chitinophagales</taxon>
        <taxon>Chitinophagaceae</taxon>
        <taxon>Flavipsychrobacter</taxon>
    </lineage>
</organism>
<dbReference type="AlphaFoldDB" id="A0A2S7SRZ8"/>
<sequence>MGRSIRQIQDALETAKNADPVLSVELTSNSKVAIWKLWCYVVAFCQNVLEFMFDMHKAETDTLIAAKEVHKLSWYVQKAKYFQYGHILIEDTDTYETIDEAAQIVTEAAAVEVDGQIWLKTATDTGGGVLGAIDDTRLAIIQAYMDIVKDGGVRVHMTSRPPDDLQLQLTIFYNPLVLDANGSRIDGANDAPVKHAIAAYLNTIPFNGVFVLNRLIDTIRGVEGVVNAICPLAQARYGILPFAPFTAEYATDSGYLLFDTGFFADNITYTPHL</sequence>
<evidence type="ECO:0000313" key="1">
    <source>
        <dbReference type="EMBL" id="PQJ09488.1"/>
    </source>
</evidence>
<proteinExistence type="predicted"/>